<sequence>MMKKKVPQVMSGDSVLGSKRSTLALAKVSAQLPVSDASLRQPKVLHKSSGTDSHLRIANGKRIKLLHDLSSDDTQPTGSTTTKKMPKFDMNFSVLKEGDVTGDTPLFYLSDSDELPEPHELLRASVCGIGGTEEGLSVRTSDYSASHTDAVIRDGGTTQSETNAAETHDASTSSHTRYIESILPLKRKGSTDLGEDCTSFTITRAEATPPPPPPLSRCLQPQVCICKWHNFSL</sequence>
<dbReference type="EMBL" id="WTXG01000003">
    <property type="protein sequence ID" value="KAI0306725.1"/>
    <property type="molecule type" value="Genomic_DNA"/>
</dbReference>
<evidence type="ECO:0000313" key="2">
    <source>
        <dbReference type="Proteomes" id="UP001203297"/>
    </source>
</evidence>
<evidence type="ECO:0000313" key="1">
    <source>
        <dbReference type="EMBL" id="KAI0306725.1"/>
    </source>
</evidence>
<keyword evidence="2" id="KW-1185">Reference proteome</keyword>
<dbReference type="Proteomes" id="UP001203297">
    <property type="component" value="Unassembled WGS sequence"/>
</dbReference>
<organism evidence="1 2">
    <name type="scientific">Multifurca ochricompacta</name>
    <dbReference type="NCBI Taxonomy" id="376703"/>
    <lineage>
        <taxon>Eukaryota</taxon>
        <taxon>Fungi</taxon>
        <taxon>Dikarya</taxon>
        <taxon>Basidiomycota</taxon>
        <taxon>Agaricomycotina</taxon>
        <taxon>Agaricomycetes</taxon>
        <taxon>Russulales</taxon>
        <taxon>Russulaceae</taxon>
        <taxon>Multifurca</taxon>
    </lineage>
</organism>
<reference evidence="1" key="1">
    <citation type="journal article" date="2022" name="New Phytol.">
        <title>Evolutionary transition to the ectomycorrhizal habit in the genomes of a hyperdiverse lineage of mushroom-forming fungi.</title>
        <authorList>
            <person name="Looney B."/>
            <person name="Miyauchi S."/>
            <person name="Morin E."/>
            <person name="Drula E."/>
            <person name="Courty P.E."/>
            <person name="Kohler A."/>
            <person name="Kuo A."/>
            <person name="LaButti K."/>
            <person name="Pangilinan J."/>
            <person name="Lipzen A."/>
            <person name="Riley R."/>
            <person name="Andreopoulos W."/>
            <person name="He G."/>
            <person name="Johnson J."/>
            <person name="Nolan M."/>
            <person name="Tritt A."/>
            <person name="Barry K.W."/>
            <person name="Grigoriev I.V."/>
            <person name="Nagy L.G."/>
            <person name="Hibbett D."/>
            <person name="Henrissat B."/>
            <person name="Matheny P.B."/>
            <person name="Labbe J."/>
            <person name="Martin F.M."/>
        </authorList>
    </citation>
    <scope>NUCLEOTIDE SEQUENCE</scope>
    <source>
        <strain evidence="1">BPL690</strain>
    </source>
</reference>
<dbReference type="AlphaFoldDB" id="A0AAD4MAS9"/>
<gene>
    <name evidence="1" type="ORF">B0F90DRAFT_802667</name>
</gene>
<accession>A0AAD4MAS9</accession>
<comment type="caution">
    <text evidence="1">The sequence shown here is derived from an EMBL/GenBank/DDBJ whole genome shotgun (WGS) entry which is preliminary data.</text>
</comment>
<name>A0AAD4MAS9_9AGAM</name>
<proteinExistence type="predicted"/>
<protein>
    <submittedName>
        <fullName evidence="1">Uncharacterized protein</fullName>
    </submittedName>
</protein>